<proteinExistence type="predicted"/>
<evidence type="ECO:0000313" key="1">
    <source>
        <dbReference type="EMBL" id="EKF54901.1"/>
    </source>
</evidence>
<name>K2Q220_9FLAO</name>
<dbReference type="RefSeq" id="WP_008991850.1">
    <property type="nucleotide sequence ID" value="NZ_AMSG01000013.1"/>
</dbReference>
<dbReference type="eggNOG" id="COG3595">
    <property type="taxonomic scope" value="Bacteria"/>
</dbReference>
<evidence type="ECO:0000313" key="2">
    <source>
        <dbReference type="Proteomes" id="UP000007364"/>
    </source>
</evidence>
<dbReference type="EMBL" id="AMSG01000013">
    <property type="protein sequence ID" value="EKF54901.1"/>
    <property type="molecule type" value="Genomic_DNA"/>
</dbReference>
<comment type="caution">
    <text evidence="1">The sequence shown here is derived from an EMBL/GenBank/DDBJ whole genome shotgun (WGS) entry which is preliminary data.</text>
</comment>
<dbReference type="AlphaFoldDB" id="K2Q220"/>
<protein>
    <recommendedName>
        <fullName evidence="3">Adhesin domain-containing protein</fullName>
    </recommendedName>
</protein>
<dbReference type="STRING" id="555500.I215_10038"/>
<keyword evidence="2" id="KW-1185">Reference proteome</keyword>
<accession>K2Q220</accession>
<dbReference type="Proteomes" id="UP000007364">
    <property type="component" value="Unassembled WGS sequence"/>
</dbReference>
<evidence type="ECO:0008006" key="3">
    <source>
        <dbReference type="Google" id="ProtNLM"/>
    </source>
</evidence>
<dbReference type="OrthoDB" id="1117657at2"/>
<dbReference type="PATRIC" id="fig|555500.3.peg.2073"/>
<organism evidence="1 2">
    <name type="scientific">Galbibacter marinus</name>
    <dbReference type="NCBI Taxonomy" id="555500"/>
    <lineage>
        <taxon>Bacteria</taxon>
        <taxon>Pseudomonadati</taxon>
        <taxon>Bacteroidota</taxon>
        <taxon>Flavobacteriia</taxon>
        <taxon>Flavobacteriales</taxon>
        <taxon>Flavobacteriaceae</taxon>
        <taxon>Galbibacter</taxon>
    </lineage>
</organism>
<reference evidence="1 2" key="1">
    <citation type="journal article" date="2012" name="J. Bacteriol.">
        <title>Genome Sequence of Galbibacter marinum Type Strain ck-I2-15.</title>
        <authorList>
            <person name="Lai Q."/>
            <person name="Li C."/>
            <person name="Shao Z."/>
        </authorList>
    </citation>
    <scope>NUCLEOTIDE SEQUENCE [LARGE SCALE GENOMIC DNA]</scope>
    <source>
        <strain evidence="2">ck-I2-15</strain>
    </source>
</reference>
<gene>
    <name evidence="1" type="ORF">I215_10038</name>
</gene>
<sequence length="357" mass="40507">MKNKLFKITLALWCIPLVTTANIDPKLHGKFTKEKTIKKQFNVSSDALLKLENSYGNLHITSWDQNSTTIEVHIQTSCDNEKKAQQRLDQITVDFQATNAMVSAETIFGNNRWGWNDNNVSIQVNYTVKVPVNNKLDLSNDYGSIYLNQINGSTEIQCDYGSMKIGKLNSTSNDISFDYTSDATFDFINRATINADYSNFTIQDAKQIELEADYSNSSIKNVEMIDFSCEYGEINIEKAGKIIGEGDYLTTKIGHVEEAVNIEGDYGDIKITEMTPKAKDLTIKGEYTNVEIGYNPSYHFDITAELEYTKFKHDNNIQFNIKREKSTESYYQGHHGSKGKNSVQIDIEFGGLKMIRR</sequence>